<feature type="domain" description="DUF7507" evidence="2">
    <location>
        <begin position="278"/>
        <end position="366"/>
    </location>
</feature>
<proteinExistence type="predicted"/>
<feature type="domain" description="DUF11" evidence="1">
    <location>
        <begin position="1300"/>
        <end position="1390"/>
    </location>
</feature>
<dbReference type="Gene3D" id="2.60.40.10">
    <property type="entry name" value="Immunoglobulins"/>
    <property type="match status" value="2"/>
</dbReference>
<sequence>MAPDQTITTPISGFATPLTGPVFGRISMCAAEGDPGRSGEQVLFGQTVATLLPISGPNNFANNFFASQINNELGLLDTTGTFGTRNHINGAPGTLVVGGRQGWDVTAVDVSPQLVNNQTSAVLQFRTSSDAYLVVGVGFSIEINAPFFVLTKSASVSSAAVGDVLTYTTNIVNSGTAAAGLSFFADPVPAGTQFIAGSVVINGVPTPAADPSVGIPLGTLAPGGAAQVAFQVQVTAITVDGVIRNRSRIDFSYQIVSGGPFQTGSTPSNVVITDLQIPGLTLAKSVTPNRSPPGDTVTYTIVVTNSGQIPLTNIMIDDPLISFHEELSSLAPGASTSLFVNYVIPTGILSGTVITNTAVAISDQTDSVEAQANVSVLSLFEIRVTKVPDRLIVLPGDTVTYTITADNLSNTAITQVVINDSLTNFFAIIPFMAPGESRSFTTEYTVPSGTFPGSVITNTAAMSPLETNAVFDQASIVVTSLTELFIIKQVNRPLAAPGDTVEYTIVVTNVSDTELTNVVIEDATLGINQTFAALAPSASITLNATFTIPRDAVSGQVFRNLSTTFADGIEPLSANADVLVAARPAITLTKSVVPEEAAPGSSVTYLFQITNSGNTSLEFVTLTDPLLGLSQTIGTLAASESAVVPFPFVVPASATDPFVNNATVTASFESESVSAVATAALRVQQADFTIVKSVDPSEAAPGQEVSFSYLLTNTGPLPLTNIAVTDPALGYSILIPLLESGDFVSAVIPFTVPANALGGDVIQNIITALPEGGTPQQASSFLIVRTLPAMTIEKSVTPASALPGAVVTYTITVTNIGNTVLHDIGVGDGLLGLNDSFSELAIGASQTYTIPFQIPLDAPVGSIITNTSTAVSDETESLLATAAVRVAAAPLVLNVSKTVDRPSAAPGETVQFIVEIANPETETITGVALFDPLLQVDSTIGSLSPGQTVQFPFVFVVPLNARAGETINNTAFVISNETEEVEASASIIVTAFPPSLALEKTVTPAQARPGEAVTFRLRLSNTGNTDLTNVVLADSVLQVALQIPVLAARAFQIFSATFIVPNEPPGTIIHNVATAASDQLPEQTASADLVVLPAHEVNLSKRADRAEALPGETVFFTINFANLSNAALTNVQFEDPLFGLIQTAAVVPAGFTAQLELSYVIPEGTAAGTVIVNEVFVRADEVGERRASASVTAGPLPRLEISKQVRPQSVLPGQTVFFILRGTNTGNTPLTNVHMLDPMLQLEAVIGTLNVNESQSIVISYVIPDDAVPGTDLVNTFVIVSDELGGQLATATVHLSPLPLELRKTVSASTVSVGEIFDIALQAVNTGEHAALDVIITDQLAGEFTFVPGSVTVDDRLLPNASPLPGIPAGILEPGQSAVIRFRAEANAVPHGGKADNQGKALFRAVVNGRVFQTNSNVVEIEVEEGE</sequence>
<feature type="domain" description="DUF7507" evidence="2">
    <location>
        <begin position="994"/>
        <end position="1060"/>
    </location>
</feature>
<dbReference type="InterPro" id="IPR001434">
    <property type="entry name" value="OmcB-like_DUF11"/>
</dbReference>
<name>A0A4P6ESM0_9BACL</name>
<reference evidence="3 4" key="1">
    <citation type="submission" date="2019-01" db="EMBL/GenBank/DDBJ databases">
        <title>Genome sequencing of strain FW100M-2.</title>
        <authorList>
            <person name="Heo J."/>
            <person name="Kim S.-J."/>
            <person name="Kim J.-S."/>
            <person name="Hong S.-B."/>
            <person name="Kwon S.-W."/>
        </authorList>
    </citation>
    <scope>NUCLEOTIDE SEQUENCE [LARGE SCALE GENOMIC DNA]</scope>
    <source>
        <strain evidence="3 4">FW100M-2</strain>
    </source>
</reference>
<evidence type="ECO:0000313" key="3">
    <source>
        <dbReference type="EMBL" id="QAY65894.1"/>
    </source>
</evidence>
<dbReference type="Pfam" id="PF24346">
    <property type="entry name" value="DUF7507"/>
    <property type="match status" value="7"/>
</dbReference>
<feature type="domain" description="DUF11" evidence="1">
    <location>
        <begin position="150"/>
        <end position="247"/>
    </location>
</feature>
<feature type="domain" description="DUF7507" evidence="2">
    <location>
        <begin position="584"/>
        <end position="669"/>
    </location>
</feature>
<feature type="domain" description="DUF7507" evidence="2">
    <location>
        <begin position="394"/>
        <end position="463"/>
    </location>
</feature>
<dbReference type="Pfam" id="PF01345">
    <property type="entry name" value="DUF11"/>
    <property type="match status" value="2"/>
</dbReference>
<dbReference type="InterPro" id="IPR013783">
    <property type="entry name" value="Ig-like_fold"/>
</dbReference>
<feature type="domain" description="DUF7507" evidence="2">
    <location>
        <begin position="687"/>
        <end position="734"/>
    </location>
</feature>
<gene>
    <name evidence="3" type="ORF">ET464_05355</name>
</gene>
<dbReference type="InterPro" id="IPR047589">
    <property type="entry name" value="DUF11_rpt"/>
</dbReference>
<evidence type="ECO:0000259" key="1">
    <source>
        <dbReference type="Pfam" id="PF01345"/>
    </source>
</evidence>
<dbReference type="PANTHER" id="PTHR34819">
    <property type="entry name" value="LARGE CYSTEINE-RICH PERIPLASMIC PROTEIN OMCB"/>
    <property type="match status" value="1"/>
</dbReference>
<feature type="domain" description="DUF7507" evidence="2">
    <location>
        <begin position="788"/>
        <end position="874"/>
    </location>
</feature>
<evidence type="ECO:0000259" key="2">
    <source>
        <dbReference type="Pfam" id="PF24346"/>
    </source>
</evidence>
<evidence type="ECO:0000313" key="4">
    <source>
        <dbReference type="Proteomes" id="UP000293568"/>
    </source>
</evidence>
<dbReference type="PANTHER" id="PTHR34819:SF3">
    <property type="entry name" value="CELL SURFACE PROTEIN"/>
    <property type="match status" value="1"/>
</dbReference>
<dbReference type="KEGG" id="pprt:ET464_05355"/>
<dbReference type="OrthoDB" id="1751088at2"/>
<dbReference type="InterPro" id="IPR051172">
    <property type="entry name" value="Chlamydia_OmcB"/>
</dbReference>
<feature type="domain" description="DUF7507" evidence="2">
    <location>
        <begin position="488"/>
        <end position="564"/>
    </location>
</feature>
<dbReference type="Proteomes" id="UP000293568">
    <property type="component" value="Chromosome"/>
</dbReference>
<accession>A0A4P6ESM0</accession>
<dbReference type="InterPro" id="IPR055354">
    <property type="entry name" value="DUF7507"/>
</dbReference>
<dbReference type="NCBIfam" id="TIGR01451">
    <property type="entry name" value="B_ant_repeat"/>
    <property type="match status" value="10"/>
</dbReference>
<keyword evidence="4" id="KW-1185">Reference proteome</keyword>
<organism evidence="3 4">
    <name type="scientific">Paenibacillus protaetiae</name>
    <dbReference type="NCBI Taxonomy" id="2509456"/>
    <lineage>
        <taxon>Bacteria</taxon>
        <taxon>Bacillati</taxon>
        <taxon>Bacillota</taxon>
        <taxon>Bacilli</taxon>
        <taxon>Bacillales</taxon>
        <taxon>Paenibacillaceae</taxon>
        <taxon>Paenibacillus</taxon>
    </lineage>
</organism>
<protein>
    <submittedName>
        <fullName evidence="3">DUF11 domain-containing protein</fullName>
    </submittedName>
</protein>
<dbReference type="RefSeq" id="WP_129438897.1">
    <property type="nucleotide sequence ID" value="NZ_CP035492.1"/>
</dbReference>
<dbReference type="EMBL" id="CP035492">
    <property type="protein sequence ID" value="QAY65894.1"/>
    <property type="molecule type" value="Genomic_DNA"/>
</dbReference>